<proteinExistence type="predicted"/>
<evidence type="ECO:0000313" key="4">
    <source>
        <dbReference type="Proteomes" id="UP000239560"/>
    </source>
</evidence>
<protein>
    <submittedName>
        <fullName evidence="3">Uncharacterized protein</fullName>
    </submittedName>
</protein>
<dbReference type="AlphaFoldDB" id="A0A2T0AC90"/>
<feature type="region of interest" description="Disordered" evidence="1">
    <location>
        <begin position="1"/>
        <end position="29"/>
    </location>
</feature>
<dbReference type="Proteomes" id="UP000239560">
    <property type="component" value="Unassembled WGS sequence"/>
</dbReference>
<keyword evidence="2" id="KW-0472">Membrane</keyword>
<comment type="caution">
    <text evidence="3">The sequence shown here is derived from an EMBL/GenBank/DDBJ whole genome shotgun (WGS) entry which is preliminary data.</text>
</comment>
<evidence type="ECO:0000256" key="2">
    <source>
        <dbReference type="SAM" id="Phobius"/>
    </source>
</evidence>
<dbReference type="EMBL" id="LCTV02000004">
    <property type="protein sequence ID" value="PRQ75619.1"/>
    <property type="molecule type" value="Genomic_DNA"/>
</dbReference>
<organism evidence="3 4">
    <name type="scientific">Rhodotorula toruloides</name>
    <name type="common">Yeast</name>
    <name type="synonym">Rhodosporidium toruloides</name>
    <dbReference type="NCBI Taxonomy" id="5286"/>
    <lineage>
        <taxon>Eukaryota</taxon>
        <taxon>Fungi</taxon>
        <taxon>Dikarya</taxon>
        <taxon>Basidiomycota</taxon>
        <taxon>Pucciniomycotina</taxon>
        <taxon>Microbotryomycetes</taxon>
        <taxon>Sporidiobolales</taxon>
        <taxon>Sporidiobolaceae</taxon>
        <taxon>Rhodotorula</taxon>
    </lineage>
</organism>
<reference evidence="3 4" key="1">
    <citation type="journal article" date="2018" name="Elife">
        <title>Functional genomics of lipid metabolism in the oleaginous yeast Rhodosporidium toruloides.</title>
        <authorList>
            <person name="Coradetti S.T."/>
            <person name="Pinel D."/>
            <person name="Geiselman G."/>
            <person name="Ito M."/>
            <person name="Mondo S."/>
            <person name="Reilly M.C."/>
            <person name="Cheng Y.F."/>
            <person name="Bauer S."/>
            <person name="Grigoriev I."/>
            <person name="Gladden J.M."/>
            <person name="Simmons B.A."/>
            <person name="Brem R."/>
            <person name="Arkin A.P."/>
            <person name="Skerker J.M."/>
        </authorList>
    </citation>
    <scope>NUCLEOTIDE SEQUENCE [LARGE SCALE GENOMIC DNA]</scope>
    <source>
        <strain evidence="3 4">NBRC 0880</strain>
    </source>
</reference>
<gene>
    <name evidence="3" type="ORF">AAT19DRAFT_13676</name>
</gene>
<keyword evidence="2" id="KW-1133">Transmembrane helix</keyword>
<accession>A0A2T0AC90</accession>
<name>A0A2T0AC90_RHOTO</name>
<evidence type="ECO:0000256" key="1">
    <source>
        <dbReference type="SAM" id="MobiDB-lite"/>
    </source>
</evidence>
<keyword evidence="2" id="KW-0812">Transmembrane</keyword>
<sequence>MQTSSQSTYDDTNQITQPYLRNSRSNGASRCPRPLARLALHLSTSHRSLAPLEACTGIRTAQQGPWTTRYLLTALPLVLSYPDAPLLVCKGSLHSTLYARTMATAHKPSDLDAIVSPAQQTVLTHSAAQGIQIASIISPAYLTLSSLRRRSSPPVSPSAAASATTKSPSRLTPLLRLHVLHSFVLGPLAGLAIGAGRMYTRPAGEGEGALAKEVKRDRAVRKAEDWAVIGGVLGALILPTFLLRRAAFPLLALSGSSLGCAVGTVASWTQ</sequence>
<feature type="compositionally biased region" description="Polar residues" evidence="1">
    <location>
        <begin position="1"/>
        <end position="28"/>
    </location>
</feature>
<feature type="transmembrane region" description="Helical" evidence="2">
    <location>
        <begin position="226"/>
        <end position="243"/>
    </location>
</feature>
<dbReference type="OrthoDB" id="2530029at2759"/>
<evidence type="ECO:0000313" key="3">
    <source>
        <dbReference type="EMBL" id="PRQ75619.1"/>
    </source>
</evidence>